<dbReference type="AlphaFoldDB" id="A0A8H4VSW5"/>
<evidence type="ECO:0000313" key="2">
    <source>
        <dbReference type="Proteomes" id="UP000521872"/>
    </source>
</evidence>
<dbReference type="SUPFAM" id="SSF52047">
    <property type="entry name" value="RNI-like"/>
    <property type="match status" value="1"/>
</dbReference>
<evidence type="ECO:0008006" key="3">
    <source>
        <dbReference type="Google" id="ProtNLM"/>
    </source>
</evidence>
<protein>
    <recommendedName>
        <fullName evidence="3">F-box domain-containing protein</fullName>
    </recommendedName>
</protein>
<dbReference type="EMBL" id="JAACJL010000015">
    <property type="protein sequence ID" value="KAF4620922.1"/>
    <property type="molecule type" value="Genomic_DNA"/>
</dbReference>
<reference evidence="1 2" key="1">
    <citation type="submission" date="2019-12" db="EMBL/GenBank/DDBJ databases">
        <authorList>
            <person name="Floudas D."/>
            <person name="Bentzer J."/>
            <person name="Ahren D."/>
            <person name="Johansson T."/>
            <person name="Persson P."/>
            <person name="Tunlid A."/>
        </authorList>
    </citation>
    <scope>NUCLEOTIDE SEQUENCE [LARGE SCALE GENOMIC DNA]</scope>
    <source>
        <strain evidence="1 2">CBS 102.39</strain>
    </source>
</reference>
<organism evidence="1 2">
    <name type="scientific">Agrocybe pediades</name>
    <dbReference type="NCBI Taxonomy" id="84607"/>
    <lineage>
        <taxon>Eukaryota</taxon>
        <taxon>Fungi</taxon>
        <taxon>Dikarya</taxon>
        <taxon>Basidiomycota</taxon>
        <taxon>Agaricomycotina</taxon>
        <taxon>Agaricomycetes</taxon>
        <taxon>Agaricomycetidae</taxon>
        <taxon>Agaricales</taxon>
        <taxon>Agaricineae</taxon>
        <taxon>Strophariaceae</taxon>
        <taxon>Agrocybe</taxon>
    </lineage>
</organism>
<proteinExistence type="predicted"/>
<accession>A0A8H4VSW5</accession>
<dbReference type="Proteomes" id="UP000521872">
    <property type="component" value="Unassembled WGS sequence"/>
</dbReference>
<name>A0A8H4VSW5_9AGAR</name>
<sequence length="442" mass="49644">MIFKSLTALLHSNCMEEHIPLQHEPGVEKIHSGTKPLPDLPPELHEAIVNNLEGQNEALLQCALTCNLYRHLAQKILFKTVAFRFCADFNPADRFLDILETSPHIASYVKRLSLCERGGDVPGTGRLQSELDESIPLVIPALINLVDLVIGGETFDFRFLELKHASQVAILNKCDSLRSLTLRHVDDIPVQIFSHLQRLETFNVDEVIFVLNGPEEQVLGQGLYSYPSRIKHMKLADSWINIETIYQFFRKERFGVGCVESLSIDMNPHGWQALPPTDFEAVRWLIRSNAGSLRVLDVSISGNVPVILPDDEPVFDASKMPLLEEFTLGGVVCSSEAGIRTGPIGLGWLSRHLETISAGQKLKRVTLRLAILGAGNVADNELDFEGLKYFEELVLDKVLSRTASFSITFKIWDQQDTKPAREQMQKRLPTLQALGLLHFEEY</sequence>
<evidence type="ECO:0000313" key="1">
    <source>
        <dbReference type="EMBL" id="KAF4620922.1"/>
    </source>
</evidence>
<comment type="caution">
    <text evidence="1">The sequence shown here is derived from an EMBL/GenBank/DDBJ whole genome shotgun (WGS) entry which is preliminary data.</text>
</comment>
<gene>
    <name evidence="1" type="ORF">D9613_000934</name>
</gene>
<keyword evidence="2" id="KW-1185">Reference proteome</keyword>